<keyword evidence="1" id="KW-0175">Coiled coil</keyword>
<organism evidence="2 3">
    <name type="scientific">Pleurodeles waltl</name>
    <name type="common">Iberian ribbed newt</name>
    <dbReference type="NCBI Taxonomy" id="8319"/>
    <lineage>
        <taxon>Eukaryota</taxon>
        <taxon>Metazoa</taxon>
        <taxon>Chordata</taxon>
        <taxon>Craniata</taxon>
        <taxon>Vertebrata</taxon>
        <taxon>Euteleostomi</taxon>
        <taxon>Amphibia</taxon>
        <taxon>Batrachia</taxon>
        <taxon>Caudata</taxon>
        <taxon>Salamandroidea</taxon>
        <taxon>Salamandridae</taxon>
        <taxon>Pleurodelinae</taxon>
        <taxon>Pleurodeles</taxon>
    </lineage>
</organism>
<dbReference type="EMBL" id="JANPWB010000015">
    <property type="protein sequence ID" value="KAJ1086843.1"/>
    <property type="molecule type" value="Genomic_DNA"/>
</dbReference>
<feature type="coiled-coil region" evidence="1">
    <location>
        <begin position="64"/>
        <end position="91"/>
    </location>
</feature>
<name>A0AAV7L6W5_PLEWA</name>
<accession>A0AAV7L6W5</accession>
<dbReference type="Proteomes" id="UP001066276">
    <property type="component" value="Chromosome 11"/>
</dbReference>
<proteinExistence type="predicted"/>
<evidence type="ECO:0000313" key="2">
    <source>
        <dbReference type="EMBL" id="KAJ1086843.1"/>
    </source>
</evidence>
<reference evidence="2" key="1">
    <citation type="journal article" date="2022" name="bioRxiv">
        <title>Sequencing and chromosome-scale assembly of the giantPleurodeles waltlgenome.</title>
        <authorList>
            <person name="Brown T."/>
            <person name="Elewa A."/>
            <person name="Iarovenko S."/>
            <person name="Subramanian E."/>
            <person name="Araus A.J."/>
            <person name="Petzold A."/>
            <person name="Susuki M."/>
            <person name="Suzuki K.-i.T."/>
            <person name="Hayashi T."/>
            <person name="Toyoda A."/>
            <person name="Oliveira C."/>
            <person name="Osipova E."/>
            <person name="Leigh N.D."/>
            <person name="Simon A."/>
            <person name="Yun M.H."/>
        </authorList>
    </citation>
    <scope>NUCLEOTIDE SEQUENCE</scope>
    <source>
        <strain evidence="2">20211129_DDA</strain>
        <tissue evidence="2">Liver</tissue>
    </source>
</reference>
<evidence type="ECO:0000313" key="3">
    <source>
        <dbReference type="Proteomes" id="UP001066276"/>
    </source>
</evidence>
<keyword evidence="3" id="KW-1185">Reference proteome</keyword>
<evidence type="ECO:0000256" key="1">
    <source>
        <dbReference type="SAM" id="Coils"/>
    </source>
</evidence>
<protein>
    <submittedName>
        <fullName evidence="2">Uncharacterized protein</fullName>
    </submittedName>
</protein>
<gene>
    <name evidence="2" type="ORF">NDU88_000044</name>
</gene>
<sequence length="176" mass="19590">MRSATHEMRDATQVMKSATHKMGVATYEMKSATHEKRDASQKIVAQHTRLKVPHKRQKCHMQEIRSATHEMRDATQNMESATQEMRSDTQRCDMPHKRSAAQRCGWQEVPAQGVPLRAPISHSVSEDELQSAGLVLLQLSGAPSGQAWHIHAHLVRQAMGGVFPDPKPGIWSLSAA</sequence>
<dbReference type="AlphaFoldDB" id="A0AAV7L6W5"/>
<comment type="caution">
    <text evidence="2">The sequence shown here is derived from an EMBL/GenBank/DDBJ whole genome shotgun (WGS) entry which is preliminary data.</text>
</comment>